<sequence>MPPTTAAPQETQEGLIVEQLRSMGVENPEVAAQAFLEHMRQTGQPLEPIVSTAPNPATTELPGPSIIEPLYCTDTSRISPSPQANQFLHLSPSASLLARFGRSNDPRYRDVKPVRLSYRSQTSTVYIRPDVDILYLPDMHNLDGFQLIQDTGNKNAIKTIAINPLYILGMTRNSVMYHVTTLPNLKKVCIVEGPQVTQEWFGYDRSVNWDISFVNLPIGACETQRCPPYNTGYTDEVRAKWNQTMAPEIAAGTAPELIFKVVKREDLDESSENM</sequence>
<dbReference type="AlphaFoldDB" id="A0A9N9PUU3"/>
<keyword evidence="2" id="KW-1185">Reference proteome</keyword>
<gene>
    <name evidence="1" type="ORF">HYFRA_00008564</name>
</gene>
<organism evidence="1 2">
    <name type="scientific">Hymenoscyphus fraxineus</name>
    <dbReference type="NCBI Taxonomy" id="746836"/>
    <lineage>
        <taxon>Eukaryota</taxon>
        <taxon>Fungi</taxon>
        <taxon>Dikarya</taxon>
        <taxon>Ascomycota</taxon>
        <taxon>Pezizomycotina</taxon>
        <taxon>Leotiomycetes</taxon>
        <taxon>Helotiales</taxon>
        <taxon>Helotiaceae</taxon>
        <taxon>Hymenoscyphus</taxon>
    </lineage>
</organism>
<evidence type="ECO:0000313" key="1">
    <source>
        <dbReference type="EMBL" id="CAG8954877.1"/>
    </source>
</evidence>
<dbReference type="EMBL" id="CAJVRL010000058">
    <property type="protein sequence ID" value="CAG8954877.1"/>
    <property type="molecule type" value="Genomic_DNA"/>
</dbReference>
<dbReference type="OrthoDB" id="10320417at2759"/>
<evidence type="ECO:0000313" key="2">
    <source>
        <dbReference type="Proteomes" id="UP000696280"/>
    </source>
</evidence>
<dbReference type="Proteomes" id="UP000696280">
    <property type="component" value="Unassembled WGS sequence"/>
</dbReference>
<comment type="caution">
    <text evidence="1">The sequence shown here is derived from an EMBL/GenBank/DDBJ whole genome shotgun (WGS) entry which is preliminary data.</text>
</comment>
<protein>
    <submittedName>
        <fullName evidence="1">Uncharacterized protein</fullName>
    </submittedName>
</protein>
<accession>A0A9N9PUU3</accession>
<name>A0A9N9PUU3_9HELO</name>
<proteinExistence type="predicted"/>
<reference evidence="1" key="1">
    <citation type="submission" date="2021-07" db="EMBL/GenBank/DDBJ databases">
        <authorList>
            <person name="Durling M."/>
        </authorList>
    </citation>
    <scope>NUCLEOTIDE SEQUENCE</scope>
</reference>